<keyword evidence="2" id="KW-1185">Reference proteome</keyword>
<protein>
    <submittedName>
        <fullName evidence="1">Uncharacterized protein</fullName>
    </submittedName>
</protein>
<comment type="caution">
    <text evidence="1">The sequence shown here is derived from an EMBL/GenBank/DDBJ whole genome shotgun (WGS) entry which is preliminary data.</text>
</comment>
<dbReference type="AlphaFoldDB" id="A0A822ZBW4"/>
<reference evidence="1 2" key="1">
    <citation type="journal article" date="2020" name="Mol. Biol. Evol.">
        <title>Distinct Expression and Methylation Patterns for Genes with Different Fates following a Single Whole-Genome Duplication in Flowering Plants.</title>
        <authorList>
            <person name="Shi T."/>
            <person name="Rahmani R.S."/>
            <person name="Gugger P.F."/>
            <person name="Wang M."/>
            <person name="Li H."/>
            <person name="Zhang Y."/>
            <person name="Li Z."/>
            <person name="Wang Q."/>
            <person name="Van de Peer Y."/>
            <person name="Marchal K."/>
            <person name="Chen J."/>
        </authorList>
    </citation>
    <scope>NUCLEOTIDE SEQUENCE [LARGE SCALE GENOMIC DNA]</scope>
    <source>
        <tissue evidence="1">Leaf</tissue>
    </source>
</reference>
<dbReference type="EMBL" id="DUZY01000006">
    <property type="protein sequence ID" value="DAD42023.1"/>
    <property type="molecule type" value="Genomic_DNA"/>
</dbReference>
<dbReference type="Proteomes" id="UP000607653">
    <property type="component" value="Unassembled WGS sequence"/>
</dbReference>
<evidence type="ECO:0000313" key="1">
    <source>
        <dbReference type="EMBL" id="DAD42023.1"/>
    </source>
</evidence>
<name>A0A822ZBW4_NELNU</name>
<sequence>MAKRLKLKLKLWRVSNFGGVKGLKRRQEAPTPAGSDL</sequence>
<accession>A0A822ZBW4</accession>
<organism evidence="1 2">
    <name type="scientific">Nelumbo nucifera</name>
    <name type="common">Sacred lotus</name>
    <dbReference type="NCBI Taxonomy" id="4432"/>
    <lineage>
        <taxon>Eukaryota</taxon>
        <taxon>Viridiplantae</taxon>
        <taxon>Streptophyta</taxon>
        <taxon>Embryophyta</taxon>
        <taxon>Tracheophyta</taxon>
        <taxon>Spermatophyta</taxon>
        <taxon>Magnoliopsida</taxon>
        <taxon>Proteales</taxon>
        <taxon>Nelumbonaceae</taxon>
        <taxon>Nelumbo</taxon>
    </lineage>
</organism>
<evidence type="ECO:0000313" key="2">
    <source>
        <dbReference type="Proteomes" id="UP000607653"/>
    </source>
</evidence>
<proteinExistence type="predicted"/>
<gene>
    <name evidence="1" type="ORF">HUJ06_000253</name>
</gene>